<feature type="region of interest" description="Disordered" evidence="1">
    <location>
        <begin position="83"/>
        <end position="105"/>
    </location>
</feature>
<evidence type="ECO:0000313" key="3">
    <source>
        <dbReference type="Proteomes" id="UP001501204"/>
    </source>
</evidence>
<proteinExistence type="predicted"/>
<gene>
    <name evidence="2" type="ORF">GCM10009767_16050</name>
</gene>
<protein>
    <submittedName>
        <fullName evidence="2">Uncharacterized protein</fullName>
    </submittedName>
</protein>
<evidence type="ECO:0000313" key="2">
    <source>
        <dbReference type="EMBL" id="GAA1757522.1"/>
    </source>
</evidence>
<dbReference type="EMBL" id="BAAAOA010000017">
    <property type="protein sequence ID" value="GAA1757522.1"/>
    <property type="molecule type" value="Genomic_DNA"/>
</dbReference>
<comment type="caution">
    <text evidence="2">The sequence shown here is derived from an EMBL/GenBank/DDBJ whole genome shotgun (WGS) entry which is preliminary data.</text>
</comment>
<keyword evidence="3" id="KW-1185">Reference proteome</keyword>
<name>A0ABN2KJ01_9MICC</name>
<reference evidence="2 3" key="1">
    <citation type="journal article" date="2019" name="Int. J. Syst. Evol. Microbiol.">
        <title>The Global Catalogue of Microorganisms (GCM) 10K type strain sequencing project: providing services to taxonomists for standard genome sequencing and annotation.</title>
        <authorList>
            <consortium name="The Broad Institute Genomics Platform"/>
            <consortium name="The Broad Institute Genome Sequencing Center for Infectious Disease"/>
            <person name="Wu L."/>
            <person name="Ma J."/>
        </authorList>
    </citation>
    <scope>NUCLEOTIDE SEQUENCE [LARGE SCALE GENOMIC DNA]</scope>
    <source>
        <strain evidence="2 3">JCM 14735</strain>
    </source>
</reference>
<organism evidence="2 3">
    <name type="scientific">Kocuria aegyptia</name>
    <dbReference type="NCBI Taxonomy" id="330943"/>
    <lineage>
        <taxon>Bacteria</taxon>
        <taxon>Bacillati</taxon>
        <taxon>Actinomycetota</taxon>
        <taxon>Actinomycetes</taxon>
        <taxon>Micrococcales</taxon>
        <taxon>Micrococcaceae</taxon>
        <taxon>Kocuria</taxon>
    </lineage>
</organism>
<feature type="region of interest" description="Disordered" evidence="1">
    <location>
        <begin position="21"/>
        <end position="71"/>
    </location>
</feature>
<evidence type="ECO:0000256" key="1">
    <source>
        <dbReference type="SAM" id="MobiDB-lite"/>
    </source>
</evidence>
<dbReference type="Proteomes" id="UP001501204">
    <property type="component" value="Unassembled WGS sequence"/>
</dbReference>
<accession>A0ABN2KJ01</accession>
<sequence length="125" mass="12840">MPPPDANSSAVGPAGVRRVMIGLGRRKRTGTDGSAPVAATRAGAHHVQGARRAGGTTARDRHLRPPSATAPVAVETDAPQRAIGAGPAVPSLSGEDLCPGRLGPEVPPTCHRGRLSLIRPLEEQR</sequence>